<dbReference type="InterPro" id="IPR000891">
    <property type="entry name" value="PYR_CT"/>
</dbReference>
<keyword evidence="3 5" id="KW-0456">Lyase</keyword>
<reference evidence="5 6" key="1">
    <citation type="journal article" date="2019" name="Int. J. Syst. Evol. Microbiol.">
        <title>Anaerobacillus alkaliphilus sp. nov., a novel alkaliphilic and moderately halophilic bacterium.</title>
        <authorList>
            <person name="Borsodi A.K."/>
            <person name="Aszalos J.M."/>
            <person name="Bihari P."/>
            <person name="Nagy I."/>
            <person name="Schumann P."/>
            <person name="Sproer C."/>
            <person name="Kovacs A.L."/>
            <person name="Boka K."/>
            <person name="Dobosy P."/>
            <person name="Ovari M."/>
            <person name="Szili-Kovacs T."/>
            <person name="Toth E."/>
        </authorList>
    </citation>
    <scope>NUCLEOTIDE SEQUENCE [LARGE SCALE GENOMIC DNA]</scope>
    <source>
        <strain evidence="5 6">B16-10</strain>
    </source>
</reference>
<evidence type="ECO:0000256" key="1">
    <source>
        <dbReference type="ARBA" id="ARBA00009405"/>
    </source>
</evidence>
<proteinExistence type="inferred from homology"/>
<dbReference type="PANTHER" id="PTHR42738">
    <property type="entry name" value="HYDROXYMETHYLGLUTARYL-COA LYASE"/>
    <property type="match status" value="1"/>
</dbReference>
<dbReference type="SUPFAM" id="SSF51569">
    <property type="entry name" value="Aldolase"/>
    <property type="match status" value="1"/>
</dbReference>
<dbReference type="GO" id="GO:0006552">
    <property type="term" value="P:L-leucine catabolic process"/>
    <property type="evidence" value="ECO:0007669"/>
    <property type="project" value="TreeGrafter"/>
</dbReference>
<dbReference type="OrthoDB" id="9784013at2"/>
<evidence type="ECO:0000259" key="4">
    <source>
        <dbReference type="PROSITE" id="PS50991"/>
    </source>
</evidence>
<dbReference type="Gene3D" id="3.20.20.70">
    <property type="entry name" value="Aldolase class I"/>
    <property type="match status" value="1"/>
</dbReference>
<dbReference type="CDD" id="cd07938">
    <property type="entry name" value="DRE_TIM_HMGL"/>
    <property type="match status" value="1"/>
</dbReference>
<dbReference type="AlphaFoldDB" id="A0A4Q0VS92"/>
<keyword evidence="2" id="KW-0479">Metal-binding</keyword>
<dbReference type="Pfam" id="PF00682">
    <property type="entry name" value="HMGL-like"/>
    <property type="match status" value="1"/>
</dbReference>
<name>A0A4Q0VS92_9BACI</name>
<accession>A0A4Q0VS92</accession>
<comment type="caution">
    <text evidence="5">The sequence shown here is derived from an EMBL/GenBank/DDBJ whole genome shotgun (WGS) entry which is preliminary data.</text>
</comment>
<comment type="similarity">
    <text evidence="1">Belongs to the HMG-CoA lyase family.</text>
</comment>
<organism evidence="5 6">
    <name type="scientific">Anaerobacillus alkaliphilus</name>
    <dbReference type="NCBI Taxonomy" id="1548597"/>
    <lineage>
        <taxon>Bacteria</taxon>
        <taxon>Bacillati</taxon>
        <taxon>Bacillota</taxon>
        <taxon>Bacilli</taxon>
        <taxon>Bacillales</taxon>
        <taxon>Bacillaceae</taxon>
        <taxon>Anaerobacillus</taxon>
    </lineage>
</organism>
<dbReference type="FunFam" id="3.20.20.70:FF:000071">
    <property type="entry name" value="Hydroxymethylglutaryl-CoA lyase"/>
    <property type="match status" value="1"/>
</dbReference>
<protein>
    <submittedName>
        <fullName evidence="5">Hydroxymethylglutaryl-CoA lyase</fullName>
    </submittedName>
</protein>
<dbReference type="PROSITE" id="PS50991">
    <property type="entry name" value="PYR_CT"/>
    <property type="match status" value="1"/>
</dbReference>
<feature type="domain" description="Pyruvate carboxyltransferase" evidence="4">
    <location>
        <begin position="8"/>
        <end position="275"/>
    </location>
</feature>
<dbReference type="PANTHER" id="PTHR42738:SF7">
    <property type="entry name" value="HYDROXYMETHYLGLUTARYL-COA LYASE"/>
    <property type="match status" value="1"/>
</dbReference>
<dbReference type="GO" id="GO:0004419">
    <property type="term" value="F:hydroxymethylglutaryl-CoA lyase activity"/>
    <property type="evidence" value="ECO:0007669"/>
    <property type="project" value="TreeGrafter"/>
</dbReference>
<evidence type="ECO:0000256" key="2">
    <source>
        <dbReference type="ARBA" id="ARBA00022723"/>
    </source>
</evidence>
<dbReference type="Proteomes" id="UP000290649">
    <property type="component" value="Unassembled WGS sequence"/>
</dbReference>
<evidence type="ECO:0000313" key="6">
    <source>
        <dbReference type="Proteomes" id="UP000290649"/>
    </source>
</evidence>
<dbReference type="EMBL" id="QOUX01000042">
    <property type="protein sequence ID" value="RXI99976.1"/>
    <property type="molecule type" value="Genomic_DNA"/>
</dbReference>
<gene>
    <name evidence="5" type="ORF">DS745_13980</name>
</gene>
<keyword evidence="6" id="KW-1185">Reference proteome</keyword>
<evidence type="ECO:0000313" key="5">
    <source>
        <dbReference type="EMBL" id="RXI99976.1"/>
    </source>
</evidence>
<evidence type="ECO:0000256" key="3">
    <source>
        <dbReference type="ARBA" id="ARBA00023239"/>
    </source>
</evidence>
<sequence length="305" mass="33409">MLILPKAITVKEVGPRDGLQNEKTVISVEDKVAWINMLSETGLSYIEVTSFVNPKWIPALADCYEVATSIDRKPGVTYAALVPNQKGLEKALLADLDEISVFMSASEAHNLKNINKSIDDTFPVLEGVVKEALAEGKSVRGYLSTVFGCPYEGEVDVNQVLRVSEKLFEMGISELSLGDTIGVANPRQVQTLLEQFLRRFPQDKLALHFHDTRGLALANMYAALQMGMTVFDSSLGGLGGCPYAPGASGNVATDDVNYMVNQMGIETNIHNEKLLKAAQFIEQRLNKKLMSHSMLVHENNCSLDS</sequence>
<dbReference type="InterPro" id="IPR043594">
    <property type="entry name" value="HMGL"/>
</dbReference>
<dbReference type="InterPro" id="IPR013785">
    <property type="entry name" value="Aldolase_TIM"/>
</dbReference>
<dbReference type="GO" id="GO:0046951">
    <property type="term" value="P:ketone body biosynthetic process"/>
    <property type="evidence" value="ECO:0007669"/>
    <property type="project" value="TreeGrafter"/>
</dbReference>
<dbReference type="GO" id="GO:0046872">
    <property type="term" value="F:metal ion binding"/>
    <property type="evidence" value="ECO:0007669"/>
    <property type="project" value="UniProtKB-KW"/>
</dbReference>
<dbReference type="NCBIfam" id="NF004283">
    <property type="entry name" value="PRK05692.1"/>
    <property type="match status" value="1"/>
</dbReference>